<dbReference type="EMBL" id="JBJXBP010000005">
    <property type="protein sequence ID" value="KAL3829064.1"/>
    <property type="molecule type" value="Genomic_DNA"/>
</dbReference>
<reference evidence="10 12" key="1">
    <citation type="submission" date="2024-12" db="EMBL/GenBank/DDBJ databases">
        <title>The unique morphological basis and parallel evolutionary history of personate flowers in Penstemon.</title>
        <authorList>
            <person name="Depatie T.H."/>
            <person name="Wessinger C.A."/>
        </authorList>
    </citation>
    <scope>NUCLEOTIDE SEQUENCE [LARGE SCALE GENOMIC DNA]</scope>
    <source>
        <strain evidence="10">WTNN_2</strain>
        <tissue evidence="10">Leaf</tissue>
    </source>
</reference>
<evidence type="ECO:0000256" key="8">
    <source>
        <dbReference type="ARBA" id="ARBA00023136"/>
    </source>
</evidence>
<comment type="caution">
    <text evidence="10">The sequence shown here is derived from an EMBL/GenBank/DDBJ whole genome shotgun (WGS) entry which is preliminary data.</text>
</comment>
<proteinExistence type="inferred from homology"/>
<evidence type="ECO:0000256" key="7">
    <source>
        <dbReference type="ARBA" id="ARBA00022989"/>
    </source>
</evidence>
<dbReference type="Gene3D" id="1.20.1280.290">
    <property type="match status" value="2"/>
</dbReference>
<evidence type="ECO:0000256" key="2">
    <source>
        <dbReference type="ARBA" id="ARBA00007809"/>
    </source>
</evidence>
<dbReference type="InterPro" id="IPR004316">
    <property type="entry name" value="SWEET_rpt"/>
</dbReference>
<keyword evidence="5 9" id="KW-0812">Transmembrane</keyword>
<feature type="transmembrane region" description="Helical" evidence="9">
    <location>
        <begin position="102"/>
        <end position="121"/>
    </location>
</feature>
<organism evidence="10 12">
    <name type="scientific">Penstemon smallii</name>
    <dbReference type="NCBI Taxonomy" id="265156"/>
    <lineage>
        <taxon>Eukaryota</taxon>
        <taxon>Viridiplantae</taxon>
        <taxon>Streptophyta</taxon>
        <taxon>Embryophyta</taxon>
        <taxon>Tracheophyta</taxon>
        <taxon>Spermatophyta</taxon>
        <taxon>Magnoliopsida</taxon>
        <taxon>eudicotyledons</taxon>
        <taxon>Gunneridae</taxon>
        <taxon>Pentapetalae</taxon>
        <taxon>asterids</taxon>
        <taxon>lamiids</taxon>
        <taxon>Lamiales</taxon>
        <taxon>Plantaginaceae</taxon>
        <taxon>Cheloneae</taxon>
        <taxon>Penstemon</taxon>
    </lineage>
</organism>
<keyword evidence="4" id="KW-0762">Sugar transport</keyword>
<name>A0ABD3SWT0_9LAMI</name>
<evidence type="ECO:0000256" key="6">
    <source>
        <dbReference type="ARBA" id="ARBA00022737"/>
    </source>
</evidence>
<feature type="transmembrane region" description="Helical" evidence="9">
    <location>
        <begin position="158"/>
        <end position="179"/>
    </location>
</feature>
<gene>
    <name evidence="11" type="ORF">ACJIZ3_010652</name>
    <name evidence="10" type="ORF">ACJIZ3_017866</name>
</gene>
<dbReference type="PANTHER" id="PTHR10791:SF236">
    <property type="entry name" value="BIDIRECTIONAL SUGAR TRANSPORTER SWEET8"/>
    <property type="match status" value="1"/>
</dbReference>
<evidence type="ECO:0000313" key="12">
    <source>
        <dbReference type="Proteomes" id="UP001634393"/>
    </source>
</evidence>
<dbReference type="EMBL" id="JBJXBP010000001">
    <property type="protein sequence ID" value="KAL3848770.1"/>
    <property type="molecule type" value="Genomic_DNA"/>
</dbReference>
<dbReference type="PANTHER" id="PTHR10791">
    <property type="entry name" value="RAG1-ACTIVATING PROTEIN 1"/>
    <property type="match status" value="1"/>
</dbReference>
<comment type="subcellular location">
    <subcellularLocation>
        <location evidence="1">Endomembrane system</location>
        <topology evidence="1">Multi-pass membrane protein</topology>
    </subcellularLocation>
</comment>
<keyword evidence="12" id="KW-1185">Reference proteome</keyword>
<feature type="transmembrane region" description="Helical" evidence="9">
    <location>
        <begin position="43"/>
        <end position="59"/>
    </location>
</feature>
<sequence length="228" mass="26030">MAYHDATLVAGVIAIVTSLGLIISRQIALWKIRRQKILEELHPYMYMTYISSFIFWTFYSESEASIYNGGKQQVTGSKLLRLCFLCLGNKIGMVYEYTLMLLFLYAHTISYLVLHVLRTHYIIGPIIFGPIAVVFGIIMHATPLFFIIHIYKTKRIGCWSFLFCLTSFLNGIVWFIFALLPTIDIYLAIANGIGILLGIVQLGLIWLFREKPQFSAVQVEDGEDVEIV</sequence>
<keyword evidence="8 9" id="KW-0472">Membrane</keyword>
<protein>
    <recommendedName>
        <fullName evidence="13">Bidirectional sugar transporter SWEET</fullName>
    </recommendedName>
</protein>
<dbReference type="InterPro" id="IPR047664">
    <property type="entry name" value="SWEET"/>
</dbReference>
<feature type="transmembrane region" description="Helical" evidence="9">
    <location>
        <begin position="185"/>
        <end position="208"/>
    </location>
</feature>
<keyword evidence="3" id="KW-0813">Transport</keyword>
<dbReference type="AlphaFoldDB" id="A0ABD3SWT0"/>
<dbReference type="Pfam" id="PF03083">
    <property type="entry name" value="MtN3_slv"/>
    <property type="match status" value="1"/>
</dbReference>
<feature type="transmembrane region" description="Helical" evidence="9">
    <location>
        <begin position="127"/>
        <end position="151"/>
    </location>
</feature>
<keyword evidence="7 9" id="KW-1133">Transmembrane helix</keyword>
<evidence type="ECO:0000313" key="10">
    <source>
        <dbReference type="EMBL" id="KAL3829064.1"/>
    </source>
</evidence>
<evidence type="ECO:0008006" key="13">
    <source>
        <dbReference type="Google" id="ProtNLM"/>
    </source>
</evidence>
<evidence type="ECO:0000256" key="3">
    <source>
        <dbReference type="ARBA" id="ARBA00022448"/>
    </source>
</evidence>
<dbReference type="GO" id="GO:0012505">
    <property type="term" value="C:endomembrane system"/>
    <property type="evidence" value="ECO:0007669"/>
    <property type="project" value="UniProtKB-SubCell"/>
</dbReference>
<feature type="transmembrane region" description="Helical" evidence="9">
    <location>
        <begin position="6"/>
        <end position="23"/>
    </location>
</feature>
<evidence type="ECO:0000313" key="11">
    <source>
        <dbReference type="EMBL" id="KAL3848770.1"/>
    </source>
</evidence>
<keyword evidence="6" id="KW-0677">Repeat</keyword>
<dbReference type="Proteomes" id="UP001634393">
    <property type="component" value="Unassembled WGS sequence"/>
</dbReference>
<evidence type="ECO:0000256" key="9">
    <source>
        <dbReference type="SAM" id="Phobius"/>
    </source>
</evidence>
<accession>A0ABD3SWT0</accession>
<evidence type="ECO:0000256" key="4">
    <source>
        <dbReference type="ARBA" id="ARBA00022597"/>
    </source>
</evidence>
<evidence type="ECO:0000256" key="5">
    <source>
        <dbReference type="ARBA" id="ARBA00022692"/>
    </source>
</evidence>
<evidence type="ECO:0000256" key="1">
    <source>
        <dbReference type="ARBA" id="ARBA00004127"/>
    </source>
</evidence>
<comment type="similarity">
    <text evidence="2">Belongs to the SWEET sugar transporter family.</text>
</comment>